<dbReference type="EMBL" id="FWFR01000002">
    <property type="protein sequence ID" value="SLN63137.1"/>
    <property type="molecule type" value="Genomic_DNA"/>
</dbReference>
<dbReference type="Gene3D" id="3.90.550.10">
    <property type="entry name" value="Spore Coat Polysaccharide Biosynthesis Protein SpsA, Chain A"/>
    <property type="match status" value="1"/>
</dbReference>
<gene>
    <name evidence="2" type="ORF">OCH7691_02819</name>
</gene>
<feature type="domain" description="Glycosyltransferase 2-like" evidence="1">
    <location>
        <begin position="10"/>
        <end position="133"/>
    </location>
</feature>
<proteinExistence type="predicted"/>
<organism evidence="2 3">
    <name type="scientific">Oceanibacterium hippocampi</name>
    <dbReference type="NCBI Taxonomy" id="745714"/>
    <lineage>
        <taxon>Bacteria</taxon>
        <taxon>Pseudomonadati</taxon>
        <taxon>Pseudomonadota</taxon>
        <taxon>Alphaproteobacteria</taxon>
        <taxon>Sneathiellales</taxon>
        <taxon>Sneathiellaceae</taxon>
        <taxon>Oceanibacterium</taxon>
    </lineage>
</organism>
<name>A0A1Y5TG81_9PROT</name>
<dbReference type="OrthoDB" id="194105at2"/>
<keyword evidence="2" id="KW-0808">Transferase</keyword>
<dbReference type="RefSeq" id="WP_085884147.1">
    <property type="nucleotide sequence ID" value="NZ_FWFR01000002.1"/>
</dbReference>
<dbReference type="SUPFAM" id="SSF53448">
    <property type="entry name" value="Nucleotide-diphospho-sugar transferases"/>
    <property type="match status" value="1"/>
</dbReference>
<dbReference type="Pfam" id="PF00535">
    <property type="entry name" value="Glycos_transf_2"/>
    <property type="match status" value="1"/>
</dbReference>
<evidence type="ECO:0000313" key="2">
    <source>
        <dbReference type="EMBL" id="SLN63137.1"/>
    </source>
</evidence>
<keyword evidence="3" id="KW-1185">Reference proteome</keyword>
<sequence>MSEPSQPLVTVAITSYERADLFRLCLESVCAQTHRELEIFVHDNSISDAIHDIVADIGDPRIVYERNSPNLSDVIILNHQKAFTPRNGKYHIVLSSDWTLVPEAIGAMVAKLEAEPRACAARAGHVQRDLGSGRDKPVAGKFENVKGARGDGELYDCRALIEAAFFTLTGVGIIYHTLLPSDLLRYTNLSKVYLHAGYEHQAGLELLMLKPWLAVLKAPLFVELIHPDRYQSGGYRAYEKFGEWVARARFFENSYPELLARDFNPFKLRAGLALGFLRCMFRHDERPAEAAAYVARYGSQILFSALLWPVYRPIAFVRWHLKQAGKRIKRRRRDRAGR</sequence>
<reference evidence="2 3" key="1">
    <citation type="submission" date="2017-03" db="EMBL/GenBank/DDBJ databases">
        <authorList>
            <person name="Afonso C.L."/>
            <person name="Miller P.J."/>
            <person name="Scott M.A."/>
            <person name="Spackman E."/>
            <person name="Goraichik I."/>
            <person name="Dimitrov K.M."/>
            <person name="Suarez D.L."/>
            <person name="Swayne D.E."/>
        </authorList>
    </citation>
    <scope>NUCLEOTIDE SEQUENCE [LARGE SCALE GENOMIC DNA]</scope>
    <source>
        <strain evidence="2 3">CECT 7691</strain>
    </source>
</reference>
<dbReference type="InterPro" id="IPR029044">
    <property type="entry name" value="Nucleotide-diphossugar_trans"/>
</dbReference>
<dbReference type="Proteomes" id="UP000193200">
    <property type="component" value="Unassembled WGS sequence"/>
</dbReference>
<dbReference type="AlphaFoldDB" id="A0A1Y5TG81"/>
<dbReference type="InParanoid" id="A0A1Y5TG81"/>
<evidence type="ECO:0000313" key="3">
    <source>
        <dbReference type="Proteomes" id="UP000193200"/>
    </source>
</evidence>
<evidence type="ECO:0000259" key="1">
    <source>
        <dbReference type="Pfam" id="PF00535"/>
    </source>
</evidence>
<dbReference type="CDD" id="cd00761">
    <property type="entry name" value="Glyco_tranf_GTA_type"/>
    <property type="match status" value="1"/>
</dbReference>
<accession>A0A1Y5TG81</accession>
<protein>
    <submittedName>
        <fullName evidence="2">Glycosyl transferase family 2</fullName>
    </submittedName>
</protein>
<dbReference type="GO" id="GO:0016740">
    <property type="term" value="F:transferase activity"/>
    <property type="evidence" value="ECO:0007669"/>
    <property type="project" value="UniProtKB-KW"/>
</dbReference>
<dbReference type="InterPro" id="IPR001173">
    <property type="entry name" value="Glyco_trans_2-like"/>
</dbReference>